<dbReference type="EMBL" id="FR823380">
    <property type="protein sequence ID" value="CBZ49618.1"/>
    <property type="molecule type" value="Genomic_DNA"/>
</dbReference>
<feature type="compositionally biased region" description="Low complexity" evidence="1">
    <location>
        <begin position="654"/>
        <end position="696"/>
    </location>
</feature>
<feature type="region of interest" description="Disordered" evidence="1">
    <location>
        <begin position="715"/>
        <end position="738"/>
    </location>
</feature>
<accession>F0V7C7</accession>
<feature type="compositionally biased region" description="Basic and acidic residues" evidence="1">
    <location>
        <begin position="983"/>
        <end position="995"/>
    </location>
</feature>
<feature type="compositionally biased region" description="Low complexity" evidence="1">
    <location>
        <begin position="965"/>
        <end position="974"/>
    </location>
</feature>
<feature type="compositionally biased region" description="Basic and acidic residues" evidence="1">
    <location>
        <begin position="1548"/>
        <end position="1570"/>
    </location>
</feature>
<reference evidence="3" key="4">
    <citation type="journal article" date="2015" name="PLoS ONE">
        <title>Comprehensive Evaluation of Toxoplasma gondii VEG and Neospora caninum LIV Genomes with Tachyzoite Stage Transcriptome and Proteome Defines Novel Transcript Features.</title>
        <authorList>
            <person name="Ramaprasad A."/>
            <person name="Mourier T."/>
            <person name="Naeem R."/>
            <person name="Malas T.B."/>
            <person name="Moussa E."/>
            <person name="Panigrahi A."/>
            <person name="Vermont S.J."/>
            <person name="Otto T.D."/>
            <person name="Wastling J."/>
            <person name="Pain A."/>
        </authorList>
    </citation>
    <scope>NUCLEOTIDE SEQUENCE</scope>
    <source>
        <strain evidence="3">Liverpool</strain>
    </source>
</reference>
<evidence type="ECO:0000313" key="4">
    <source>
        <dbReference type="Proteomes" id="UP000007494"/>
    </source>
</evidence>
<feature type="region of interest" description="Disordered" evidence="1">
    <location>
        <begin position="1062"/>
        <end position="1088"/>
    </location>
</feature>
<feature type="compositionally biased region" description="Basic and acidic residues" evidence="1">
    <location>
        <begin position="84"/>
        <end position="103"/>
    </location>
</feature>
<feature type="region of interest" description="Disordered" evidence="1">
    <location>
        <begin position="1"/>
        <end position="26"/>
    </location>
</feature>
<feature type="region of interest" description="Disordered" evidence="1">
    <location>
        <begin position="1129"/>
        <end position="1207"/>
    </location>
</feature>
<reference evidence="4" key="3">
    <citation type="journal article" date="2012" name="PLoS Pathog.">
        <title>Comparative genomics of the apicomplexan parasites Toxoplasma gondii and Neospora caninum: Coccidia differing in host range and transmission strategy.</title>
        <authorList>
            <person name="Reid A.J."/>
            <person name="Vermont S.J."/>
            <person name="Cotton J.A."/>
            <person name="Harris D."/>
            <person name="Hill-Cawthorne G.A."/>
            <person name="Konen-Waisman S."/>
            <person name="Latham S.M."/>
            <person name="Mourier T."/>
            <person name="Norton R."/>
            <person name="Quail M.A."/>
            <person name="Sanders M."/>
            <person name="Shanmugam D."/>
            <person name="Sohal A."/>
            <person name="Wasmuth J.D."/>
            <person name="Brunk B."/>
            <person name="Grigg M.E."/>
            <person name="Howard J.C."/>
            <person name="Parkinson J."/>
            <person name="Roos D.S."/>
            <person name="Trees A.J."/>
            <person name="Berriman M."/>
            <person name="Pain A."/>
            <person name="Wastling J.M."/>
        </authorList>
    </citation>
    <scope>NUCLEOTIDE SEQUENCE [LARGE SCALE GENOMIC DNA]</scope>
    <source>
        <strain evidence="4">Liverpool</strain>
    </source>
</reference>
<feature type="region of interest" description="Disordered" evidence="1">
    <location>
        <begin position="874"/>
        <end position="900"/>
    </location>
</feature>
<evidence type="ECO:0000313" key="2">
    <source>
        <dbReference type="EMBL" id="CBZ49618.1"/>
    </source>
</evidence>
<feature type="region of interest" description="Disordered" evidence="1">
    <location>
        <begin position="1380"/>
        <end position="1421"/>
    </location>
</feature>
<feature type="compositionally biased region" description="Low complexity" evidence="1">
    <location>
        <begin position="241"/>
        <end position="255"/>
    </location>
</feature>
<feature type="compositionally biased region" description="Basic and acidic residues" evidence="1">
    <location>
        <begin position="1380"/>
        <end position="1412"/>
    </location>
</feature>
<feature type="region of interest" description="Disordered" evidence="1">
    <location>
        <begin position="757"/>
        <end position="786"/>
    </location>
</feature>
<dbReference type="Proteomes" id="UP000007494">
    <property type="component" value="Chromosome Ia"/>
</dbReference>
<feature type="compositionally biased region" description="Polar residues" evidence="1">
    <location>
        <begin position="500"/>
        <end position="509"/>
    </location>
</feature>
<name>F0V7C7_NEOCL</name>
<feature type="compositionally biased region" description="Basic and acidic residues" evidence="1">
    <location>
        <begin position="205"/>
        <end position="216"/>
    </location>
</feature>
<dbReference type="GeneID" id="13440510"/>
<dbReference type="InParanoid" id="F0V7C7"/>
<protein>
    <submittedName>
        <fullName evidence="2">Uncharacterized protein</fullName>
    </submittedName>
</protein>
<feature type="region of interest" description="Disordered" evidence="1">
    <location>
        <begin position="500"/>
        <end position="554"/>
    </location>
</feature>
<feature type="compositionally biased region" description="Basic and acidic residues" evidence="1">
    <location>
        <begin position="1300"/>
        <end position="1335"/>
    </location>
</feature>
<feature type="compositionally biased region" description="Basic and acidic residues" evidence="1">
    <location>
        <begin position="1065"/>
        <end position="1080"/>
    </location>
</feature>
<feature type="compositionally biased region" description="Basic and acidic residues" evidence="1">
    <location>
        <begin position="370"/>
        <end position="391"/>
    </location>
</feature>
<feature type="region of interest" description="Disordered" evidence="1">
    <location>
        <begin position="1457"/>
        <end position="1481"/>
    </location>
</feature>
<dbReference type="RefSeq" id="XP_003879653.1">
    <property type="nucleotide sequence ID" value="XM_003879604.1"/>
</dbReference>
<dbReference type="eggNOG" id="ENOG502S82U">
    <property type="taxonomic scope" value="Eukaryota"/>
</dbReference>
<feature type="compositionally biased region" description="Acidic residues" evidence="1">
    <location>
        <begin position="104"/>
        <end position="118"/>
    </location>
</feature>
<feature type="region of interest" description="Disordered" evidence="1">
    <location>
        <begin position="438"/>
        <end position="467"/>
    </location>
</feature>
<dbReference type="OrthoDB" id="448550at2759"/>
<organism evidence="2 4">
    <name type="scientific">Neospora caninum (strain Liverpool)</name>
    <dbReference type="NCBI Taxonomy" id="572307"/>
    <lineage>
        <taxon>Eukaryota</taxon>
        <taxon>Sar</taxon>
        <taxon>Alveolata</taxon>
        <taxon>Apicomplexa</taxon>
        <taxon>Conoidasida</taxon>
        <taxon>Coccidia</taxon>
        <taxon>Eucoccidiorida</taxon>
        <taxon>Eimeriorina</taxon>
        <taxon>Sarcocystidae</taxon>
        <taxon>Neospora</taxon>
    </lineage>
</organism>
<proteinExistence type="predicted"/>
<feature type="compositionally biased region" description="Basic and acidic residues" evidence="1">
    <location>
        <begin position="442"/>
        <end position="457"/>
    </location>
</feature>
<evidence type="ECO:0000313" key="3">
    <source>
        <dbReference type="EMBL" id="CEL64199.1"/>
    </source>
</evidence>
<feature type="region of interest" description="Disordered" evidence="1">
    <location>
        <begin position="359"/>
        <end position="400"/>
    </location>
</feature>
<dbReference type="PANTHER" id="PTHR33700:SF4">
    <property type="entry name" value="MYB-LIKE PROTEIN X"/>
    <property type="match status" value="1"/>
</dbReference>
<feature type="region of interest" description="Disordered" evidence="1">
    <location>
        <begin position="1252"/>
        <end position="1335"/>
    </location>
</feature>
<feature type="compositionally biased region" description="Basic and acidic residues" evidence="1">
    <location>
        <begin position="1590"/>
        <end position="1608"/>
    </location>
</feature>
<feature type="compositionally biased region" description="Basic and acidic residues" evidence="1">
    <location>
        <begin position="1133"/>
        <end position="1160"/>
    </location>
</feature>
<feature type="compositionally biased region" description="Acidic residues" evidence="1">
    <location>
        <begin position="458"/>
        <end position="467"/>
    </location>
</feature>
<dbReference type="OMA" id="WRPCVEA"/>
<sequence length="1649" mass="183314">METKRQPACQQSVENETAEEEGLEIRETPFGLEQRWVYRHLDRRHEEIDESVFRPAAFDPACRLFHGPHQFYTPLPTPFSLLKPHGDLQRKEQNAPSRNRDTDAETSNEEEDQDEEHEEKDGLWRERGEAARPSRFVAHCGETAMVSLLIVGDQNAGKSTFLHAFCRDRLGARFLQLTSFLPFLQASFSNTRLVFLRERDFQEKAEEEGQQKRQETSDEESGCGEVLSEERTDQPNTFEKLASSSSSSSSSFSSSSSLEHSSALLSFCRDERPFLDSDVARALVLFTLEDFLFFCSEFSIAFSVLSPSSSPSSSSSSLRFSALTRYVALHLLELGGDHLDRLLHFFEILRQSKKEKRSHAVSASSLVSPSEREGEEKGARTLRGTQRDAPKQTHRRQKVEDTALEAARTLLRAEKRHFRRLAIQQAVGPFRVTHALELSASKQREDEGEKAREKEELVGDQEQEDRDAQELLRVLSRSVEMIGDAEQVVYFVNCQSLFPSSDSQEQGNGARNPEEDLPTTDASEEKDERGNKKPGQATGNCDSNSSSSPPWRSASPPQFPASCDFCSCSPSCYSPCSPSCYSCSLSSSFGLLSVDAFVSLLRKLHALGTLQSFSHEDSSPSSTSVSAARQQGFIFACNRLPEPRDPNNPRPLRASPSPSSPSSSSPSSSSPSSSSPSSSSPSSSSASSSSSSSSRASPLWFRQNFRRAVQAVHCVSRAPESSVEETLEKGEEEEERKEEKLYAEFERILESVRRQRAFRPENEETSAENGDSCEGEEVREEQVSWTPFEEDETTGERWVCAMREEERQLYQHPVFLFLSAFFCFLWSPRRSSLVNITLSSNSHMQRSEPKLSLDCLSRFQLRGVFPLRLLTEDQRLSPSSPSPSSAPSSSSPAPSSPVTSLSGVPSSVPSVLLPFSVASLVRFLVRLLQCFCQDAPSSAASHAAEPRLLDLPSCASALSSLKLGSGDEVEVSPSRPEEPEETEAGRKRQEEREEAVCLQQTRGRSLTGELGRLTLLAFLRVVEKLRNGTRSPLSPTPSPASLSSSHTLVRLWISGADFAEGLEDEHDHSSSAGRSERNDGESDGDFLPPSTVLNAFPLLARGLVGISAASPFSRLADPFPPTALELQWEEQETGEREGREGRKGGGREPPDVARREERGTSRRRSLLIRPVRCSGSPTSRPLASPSSSEAVSCPVSGSSSSRASLSQPDCAVRLPFHPDLFRLVLSRLRREASCGPLPGRFWEILDAGHACGGREEERKEETRNGGKEGRVREERRPEGGEECRRGDSQRQTGENQGGGIERRLEMDTGPEQRVEGGDTEEGRQGREEEERKTELPKALLWTGDADSIRRVVGAAALKQLCQLGSCLSLFFEKRRKGNFQRKEKPLDRHSDERNRVLKEEDRSCVQRRREEEGEKEEDEEEDISSILHSLCDDAHVLLQLAGDLSLLGSCHADLEHCERGPGRGREEGEKGEENEGKETREQGALSWIVERWRPCVEADPVWTKVVVFLPARHARKAREREESALMGDRGRGAAWMRGFEELWKALETRKESGQTPEDAKAPLSRSDDCVSRALDVSCESPREGQGAQDAAKRNGVEEERKDEGERRTSGGKGETSRASGRAAEHPERLLVLLRDLREKESLQISSRVS</sequence>
<feature type="compositionally biased region" description="Basic and acidic residues" evidence="1">
    <location>
        <begin position="119"/>
        <end position="128"/>
    </location>
</feature>
<gene>
    <name evidence="3" type="ORF">BN1204_001110</name>
    <name evidence="2" type="ORF">NCLIV_001110</name>
</gene>
<feature type="region of interest" description="Disordered" evidence="1">
    <location>
        <begin position="1548"/>
        <end position="1627"/>
    </location>
</feature>
<keyword evidence="4" id="KW-1185">Reference proteome</keyword>
<feature type="compositionally biased region" description="Acidic residues" evidence="1">
    <location>
        <begin position="515"/>
        <end position="525"/>
    </location>
</feature>
<feature type="region of interest" description="Disordered" evidence="1">
    <location>
        <begin position="82"/>
        <end position="128"/>
    </location>
</feature>
<feature type="compositionally biased region" description="Acidic residues" evidence="1">
    <location>
        <begin position="722"/>
        <end position="736"/>
    </location>
</feature>
<dbReference type="EMBL" id="LN714474">
    <property type="protein sequence ID" value="CEL64199.1"/>
    <property type="molecule type" value="Genomic_DNA"/>
</dbReference>
<feature type="region of interest" description="Disordered" evidence="1">
    <location>
        <begin position="965"/>
        <end position="1000"/>
    </location>
</feature>
<feature type="region of interest" description="Disordered" evidence="1">
    <location>
        <begin position="205"/>
        <end position="255"/>
    </location>
</feature>
<dbReference type="VEuPathDB" id="ToxoDB:NCLIV_001110"/>
<feature type="compositionally biased region" description="Low complexity" evidence="1">
    <location>
        <begin position="877"/>
        <end position="900"/>
    </location>
</feature>
<feature type="compositionally biased region" description="Basic and acidic residues" evidence="1">
    <location>
        <begin position="1252"/>
        <end position="1288"/>
    </location>
</feature>
<feature type="compositionally biased region" description="Low complexity" evidence="1">
    <location>
        <begin position="543"/>
        <end position="554"/>
    </location>
</feature>
<feature type="compositionally biased region" description="Acidic residues" evidence="1">
    <location>
        <begin position="763"/>
        <end position="779"/>
    </location>
</feature>
<dbReference type="PANTHER" id="PTHR33700">
    <property type="entry name" value="MYB-LIKE PROTEIN X"/>
    <property type="match status" value="1"/>
</dbReference>
<reference evidence="2" key="2">
    <citation type="submission" date="2011-03" db="EMBL/GenBank/DDBJ databases">
        <title>Comparative genomics and transcriptomics of Neospora caninum and Toxoplasma gondii.</title>
        <authorList>
            <person name="Reid A.J."/>
            <person name="Sohal A."/>
            <person name="Harris D."/>
            <person name="Quail M."/>
            <person name="Sanders M."/>
            <person name="Berriman M."/>
            <person name="Wastling J.M."/>
            <person name="Pain A."/>
        </authorList>
    </citation>
    <scope>NUCLEOTIDE SEQUENCE</scope>
    <source>
        <strain evidence="2">Liverpool</strain>
    </source>
</reference>
<feature type="compositionally biased region" description="Low complexity" evidence="1">
    <location>
        <begin position="1181"/>
        <end position="1206"/>
    </location>
</feature>
<evidence type="ECO:0000256" key="1">
    <source>
        <dbReference type="SAM" id="MobiDB-lite"/>
    </source>
</evidence>
<feature type="region of interest" description="Disordered" evidence="1">
    <location>
        <begin position="638"/>
        <end position="696"/>
    </location>
</feature>
<reference evidence="2" key="1">
    <citation type="submission" date="2011-02" db="EMBL/GenBank/DDBJ databases">
        <authorList>
            <person name="Aslett M."/>
        </authorList>
    </citation>
    <scope>NUCLEOTIDE SEQUENCE</scope>
    <source>
        <strain evidence="2">Liverpool</strain>
    </source>
</reference>